<evidence type="ECO:0000313" key="9">
    <source>
        <dbReference type="Proteomes" id="UP000738431"/>
    </source>
</evidence>
<organism evidence="8 9">
    <name type="scientific">Actomonas aquatica</name>
    <dbReference type="NCBI Taxonomy" id="2866162"/>
    <lineage>
        <taxon>Bacteria</taxon>
        <taxon>Pseudomonadati</taxon>
        <taxon>Verrucomicrobiota</taxon>
        <taxon>Opitutia</taxon>
        <taxon>Opitutales</taxon>
        <taxon>Opitutaceae</taxon>
        <taxon>Actomonas</taxon>
    </lineage>
</organism>
<comment type="function">
    <text evidence="6">Bidirectionally degrades single-stranded DNA into large acid-insoluble oligonucleotides, which are then degraded further into small acid-soluble oligonucleotides.</text>
</comment>
<keyword evidence="5 6" id="KW-0269">Exonuclease</keyword>
<dbReference type="PANTHER" id="PTHR34137:SF1">
    <property type="entry name" value="EXODEOXYRIBONUCLEASE 7 SMALL SUBUNIT"/>
    <property type="match status" value="1"/>
</dbReference>
<evidence type="ECO:0000256" key="5">
    <source>
        <dbReference type="ARBA" id="ARBA00022839"/>
    </source>
</evidence>
<dbReference type="RefSeq" id="WP_221032556.1">
    <property type="nucleotide sequence ID" value="NZ_CP139781.1"/>
</dbReference>
<evidence type="ECO:0000256" key="4">
    <source>
        <dbReference type="ARBA" id="ARBA00022801"/>
    </source>
</evidence>
<dbReference type="NCBIfam" id="NF002140">
    <property type="entry name" value="PRK00977.1-4"/>
    <property type="match status" value="1"/>
</dbReference>
<dbReference type="EC" id="3.1.11.6" evidence="6"/>
<comment type="subcellular location">
    <subcellularLocation>
        <location evidence="6">Cytoplasm</location>
    </subcellularLocation>
</comment>
<reference evidence="8 9" key="1">
    <citation type="submission" date="2021-08" db="EMBL/GenBank/DDBJ databases">
        <authorList>
            <person name="Zhang D."/>
            <person name="Zhang A."/>
            <person name="Wang L."/>
        </authorList>
    </citation>
    <scope>NUCLEOTIDE SEQUENCE [LARGE SCALE GENOMIC DNA]</scope>
    <source>
        <strain evidence="8 9">WL0086</strain>
    </source>
</reference>
<dbReference type="InterPro" id="IPR003761">
    <property type="entry name" value="Exonuc_VII_S"/>
</dbReference>
<keyword evidence="9" id="KW-1185">Reference proteome</keyword>
<evidence type="ECO:0000256" key="7">
    <source>
        <dbReference type="SAM" id="Coils"/>
    </source>
</evidence>
<accession>A0ABZ1CA17</accession>
<evidence type="ECO:0000256" key="2">
    <source>
        <dbReference type="ARBA" id="ARBA00022490"/>
    </source>
</evidence>
<reference evidence="8 9" key="2">
    <citation type="submission" date="2023-12" db="EMBL/GenBank/DDBJ databases">
        <title>Description of an unclassified Opitutus bacterium of Verrucomicrobiota.</title>
        <authorList>
            <person name="Zhang D.-F."/>
        </authorList>
    </citation>
    <scope>NUCLEOTIDE SEQUENCE [LARGE SCALE GENOMIC DNA]</scope>
    <source>
        <strain evidence="8 9">WL0086</strain>
    </source>
</reference>
<dbReference type="Gene3D" id="1.10.287.1040">
    <property type="entry name" value="Exonuclease VII, small subunit"/>
    <property type="match status" value="1"/>
</dbReference>
<gene>
    <name evidence="6 8" type="primary">xseB</name>
    <name evidence="8" type="ORF">K1X11_003450</name>
</gene>
<feature type="coiled-coil region" evidence="7">
    <location>
        <begin position="39"/>
        <end position="66"/>
    </location>
</feature>
<sequence length="83" mass="9204">MTKTKAAALSFEDALAKLETIVEAMEDGDVPLAELLAKFEEGTKLLKQCESRLQQAELKIEQLKQSKDGETEFAAFDLPESED</sequence>
<evidence type="ECO:0000313" key="8">
    <source>
        <dbReference type="EMBL" id="WRQ88444.1"/>
    </source>
</evidence>
<evidence type="ECO:0000256" key="1">
    <source>
        <dbReference type="ARBA" id="ARBA00009998"/>
    </source>
</evidence>
<dbReference type="SUPFAM" id="SSF116842">
    <property type="entry name" value="XseB-like"/>
    <property type="match status" value="1"/>
</dbReference>
<dbReference type="InterPro" id="IPR037004">
    <property type="entry name" value="Exonuc_VII_ssu_sf"/>
</dbReference>
<proteinExistence type="inferred from homology"/>
<dbReference type="Proteomes" id="UP000738431">
    <property type="component" value="Chromosome"/>
</dbReference>
<dbReference type="EMBL" id="CP139781">
    <property type="protein sequence ID" value="WRQ88444.1"/>
    <property type="molecule type" value="Genomic_DNA"/>
</dbReference>
<evidence type="ECO:0000256" key="3">
    <source>
        <dbReference type="ARBA" id="ARBA00022722"/>
    </source>
</evidence>
<dbReference type="PANTHER" id="PTHR34137">
    <property type="entry name" value="EXODEOXYRIBONUCLEASE 7 SMALL SUBUNIT"/>
    <property type="match status" value="1"/>
</dbReference>
<dbReference type="GO" id="GO:0008855">
    <property type="term" value="F:exodeoxyribonuclease VII activity"/>
    <property type="evidence" value="ECO:0007669"/>
    <property type="project" value="UniProtKB-EC"/>
</dbReference>
<name>A0ABZ1CA17_9BACT</name>
<keyword evidence="4 6" id="KW-0378">Hydrolase</keyword>
<dbReference type="HAMAP" id="MF_00337">
    <property type="entry name" value="Exonuc_7_S"/>
    <property type="match status" value="1"/>
</dbReference>
<comment type="subunit">
    <text evidence="6">Heterooligomer composed of large and small subunits.</text>
</comment>
<protein>
    <recommendedName>
        <fullName evidence="6">Exodeoxyribonuclease 7 small subunit</fullName>
        <ecNumber evidence="6">3.1.11.6</ecNumber>
    </recommendedName>
    <alternativeName>
        <fullName evidence="6">Exodeoxyribonuclease VII small subunit</fullName>
        <shortName evidence="6">Exonuclease VII small subunit</shortName>
    </alternativeName>
</protein>
<keyword evidence="2 6" id="KW-0963">Cytoplasm</keyword>
<comment type="catalytic activity">
    <reaction evidence="6">
        <text>Exonucleolytic cleavage in either 5'- to 3'- or 3'- to 5'-direction to yield nucleoside 5'-phosphates.</text>
        <dbReference type="EC" id="3.1.11.6"/>
    </reaction>
</comment>
<dbReference type="Pfam" id="PF02609">
    <property type="entry name" value="Exonuc_VII_S"/>
    <property type="match status" value="1"/>
</dbReference>
<dbReference type="NCBIfam" id="TIGR01280">
    <property type="entry name" value="xseB"/>
    <property type="match status" value="1"/>
</dbReference>
<dbReference type="PIRSF" id="PIRSF006488">
    <property type="entry name" value="Exonuc_VII_S"/>
    <property type="match status" value="1"/>
</dbReference>
<keyword evidence="3 6" id="KW-0540">Nuclease</keyword>
<evidence type="ECO:0000256" key="6">
    <source>
        <dbReference type="HAMAP-Rule" id="MF_00337"/>
    </source>
</evidence>
<comment type="similarity">
    <text evidence="1 6">Belongs to the XseB family.</text>
</comment>
<keyword evidence="7" id="KW-0175">Coiled coil</keyword>